<evidence type="ECO:0000313" key="18">
    <source>
        <dbReference type="EMBL" id="TMI70727.1"/>
    </source>
</evidence>
<dbReference type="PANTHER" id="PTHR11817">
    <property type="entry name" value="PYRUVATE KINASE"/>
    <property type="match status" value="1"/>
</dbReference>
<dbReference type="GO" id="GO:0030955">
    <property type="term" value="F:potassium ion binding"/>
    <property type="evidence" value="ECO:0007669"/>
    <property type="project" value="UniProtKB-UniRule"/>
</dbReference>
<proteinExistence type="inferred from homology"/>
<dbReference type="GO" id="GO:0016301">
    <property type="term" value="F:kinase activity"/>
    <property type="evidence" value="ECO:0007669"/>
    <property type="project" value="UniProtKB-KW"/>
</dbReference>
<dbReference type="SUPFAM" id="SSF50800">
    <property type="entry name" value="PK beta-barrel domain-like"/>
    <property type="match status" value="1"/>
</dbReference>
<keyword evidence="7" id="KW-0479">Metal-binding</keyword>
<dbReference type="FunFam" id="3.20.20.60:FF:000025">
    <property type="entry name" value="Pyruvate kinase"/>
    <property type="match status" value="1"/>
</dbReference>
<dbReference type="UniPathway" id="UPA00109">
    <property type="reaction ID" value="UER00188"/>
</dbReference>
<evidence type="ECO:0000256" key="10">
    <source>
        <dbReference type="ARBA" id="ARBA00022840"/>
    </source>
</evidence>
<dbReference type="PRINTS" id="PR01050">
    <property type="entry name" value="PYRUVTKNASE"/>
</dbReference>
<evidence type="ECO:0000259" key="16">
    <source>
        <dbReference type="Pfam" id="PF00224"/>
    </source>
</evidence>
<dbReference type="InterPro" id="IPR015813">
    <property type="entry name" value="Pyrv/PenolPyrv_kinase-like_dom"/>
</dbReference>
<dbReference type="InterPro" id="IPR018209">
    <property type="entry name" value="Pyrv_Knase_AS"/>
</dbReference>
<comment type="catalytic activity">
    <reaction evidence="15">
        <text>pyruvate + ATP = phosphoenolpyruvate + ADP + H(+)</text>
        <dbReference type="Rhea" id="RHEA:18157"/>
        <dbReference type="ChEBI" id="CHEBI:15361"/>
        <dbReference type="ChEBI" id="CHEBI:15378"/>
        <dbReference type="ChEBI" id="CHEBI:30616"/>
        <dbReference type="ChEBI" id="CHEBI:58702"/>
        <dbReference type="ChEBI" id="CHEBI:456216"/>
        <dbReference type="EC" id="2.7.1.40"/>
    </reaction>
</comment>
<keyword evidence="11 15" id="KW-0460">Magnesium</keyword>
<evidence type="ECO:0000256" key="2">
    <source>
        <dbReference type="ARBA" id="ARBA00001958"/>
    </source>
</evidence>
<feature type="domain" description="Pyruvate kinase C-terminal" evidence="17">
    <location>
        <begin position="363"/>
        <end position="475"/>
    </location>
</feature>
<dbReference type="InterPro" id="IPR015795">
    <property type="entry name" value="Pyrv_Knase_C"/>
</dbReference>
<dbReference type="InterPro" id="IPR015793">
    <property type="entry name" value="Pyrv_Knase_brl"/>
</dbReference>
<dbReference type="EMBL" id="VBAP01000136">
    <property type="protein sequence ID" value="TMI70727.1"/>
    <property type="molecule type" value="Genomic_DNA"/>
</dbReference>
<evidence type="ECO:0000256" key="12">
    <source>
        <dbReference type="ARBA" id="ARBA00023152"/>
    </source>
</evidence>
<keyword evidence="8" id="KW-0547">Nucleotide-binding</keyword>
<dbReference type="InterPro" id="IPR036918">
    <property type="entry name" value="Pyrv_Knase_C_sf"/>
</dbReference>
<comment type="cofactor">
    <cofactor evidence="1">
        <name>Mg(2+)</name>
        <dbReference type="ChEBI" id="CHEBI:18420"/>
    </cofactor>
</comment>
<evidence type="ECO:0000256" key="4">
    <source>
        <dbReference type="ARBA" id="ARBA00008663"/>
    </source>
</evidence>
<dbReference type="Pfam" id="PF00224">
    <property type="entry name" value="PK"/>
    <property type="match status" value="1"/>
</dbReference>
<dbReference type="PROSITE" id="PS00110">
    <property type="entry name" value="PYRUVATE_KINASE"/>
    <property type="match status" value="1"/>
</dbReference>
<dbReference type="InterPro" id="IPR011037">
    <property type="entry name" value="Pyrv_Knase-like_insert_dom_sf"/>
</dbReference>
<name>A0A537IHT3_9BACT</name>
<evidence type="ECO:0000256" key="13">
    <source>
        <dbReference type="ARBA" id="ARBA00023317"/>
    </source>
</evidence>
<sequence>MKLSGVPKNWDRRTSIVATLGPATSNPQKIRDLIASGVDVVRLNFAHGEAGEHAQRYEAVRAGEREVGRTVAVLQDLAGHKIRVGRLRDGALELREGQSLIITAGEVDGGDRTISTNYPGLPRNVHKGDRILLDDGTLELIVESTTATAVTTRCVRGGILKEHKGVNLPGVSVDLPAMTEKDLKDLEFGIRLGVDYVALSFVQQAKDVALARQVIAERGAAIPIIAKLEKAEAINALDEIIKEADGVMVARGDLGVELDAEWVPVLQNTIIQKANAAGIPVIIATQMLESMVHSPRPTRAETSDVANAILDGTDAVMLSAETAVGEYPIEAVKMMDRIARVIESSTPTIFGARGPAQENATISIARAAATIAHDVSARAIVVMTRSGLTAQLLSKLRPHEPLIAFTEQETTARRLALWWGVQCFATTFKDNTDAMIAHLEDELLRRRLAEIGDTVIIVGSAPLVVRGRVNFVKMHRVRHTDA</sequence>
<feature type="domain" description="Pyruvate kinase barrel" evidence="16">
    <location>
        <begin position="12"/>
        <end position="332"/>
    </location>
</feature>
<evidence type="ECO:0000256" key="3">
    <source>
        <dbReference type="ARBA" id="ARBA00004997"/>
    </source>
</evidence>
<dbReference type="GO" id="GO:0000287">
    <property type="term" value="F:magnesium ion binding"/>
    <property type="evidence" value="ECO:0007669"/>
    <property type="project" value="UniProtKB-UniRule"/>
</dbReference>
<keyword evidence="12 15" id="KW-0324">Glycolysis</keyword>
<evidence type="ECO:0000256" key="11">
    <source>
        <dbReference type="ARBA" id="ARBA00022842"/>
    </source>
</evidence>
<dbReference type="EC" id="2.7.1.40" evidence="5 14"/>
<keyword evidence="10" id="KW-0067">ATP-binding</keyword>
<evidence type="ECO:0000256" key="8">
    <source>
        <dbReference type="ARBA" id="ARBA00022741"/>
    </source>
</evidence>
<dbReference type="FunFam" id="2.40.33.10:FF:000001">
    <property type="entry name" value="Pyruvate kinase"/>
    <property type="match status" value="1"/>
</dbReference>
<dbReference type="NCBIfam" id="NF004491">
    <property type="entry name" value="PRK05826.1"/>
    <property type="match status" value="1"/>
</dbReference>
<evidence type="ECO:0000256" key="5">
    <source>
        <dbReference type="ARBA" id="ARBA00012142"/>
    </source>
</evidence>
<dbReference type="GO" id="GO:0005524">
    <property type="term" value="F:ATP binding"/>
    <property type="evidence" value="ECO:0007669"/>
    <property type="project" value="UniProtKB-KW"/>
</dbReference>
<comment type="cofactor">
    <cofactor evidence="2">
        <name>K(+)</name>
        <dbReference type="ChEBI" id="CHEBI:29103"/>
    </cofactor>
</comment>
<keyword evidence="9 15" id="KW-0418">Kinase</keyword>
<evidence type="ECO:0000256" key="9">
    <source>
        <dbReference type="ARBA" id="ARBA00022777"/>
    </source>
</evidence>
<evidence type="ECO:0000256" key="1">
    <source>
        <dbReference type="ARBA" id="ARBA00001946"/>
    </source>
</evidence>
<dbReference type="InterPro" id="IPR040442">
    <property type="entry name" value="Pyrv_kinase-like_dom_sf"/>
</dbReference>
<dbReference type="InterPro" id="IPR015806">
    <property type="entry name" value="Pyrv_Knase_insert_dom_sf"/>
</dbReference>
<dbReference type="Pfam" id="PF02887">
    <property type="entry name" value="PK_C"/>
    <property type="match status" value="1"/>
</dbReference>
<evidence type="ECO:0000256" key="15">
    <source>
        <dbReference type="RuleBase" id="RU000504"/>
    </source>
</evidence>
<dbReference type="Proteomes" id="UP000318834">
    <property type="component" value="Unassembled WGS sequence"/>
</dbReference>
<dbReference type="Gene3D" id="2.40.33.10">
    <property type="entry name" value="PK beta-barrel domain-like"/>
    <property type="match status" value="1"/>
</dbReference>
<gene>
    <name evidence="18" type="primary">pyk</name>
    <name evidence="18" type="ORF">E6H05_13390</name>
</gene>
<protein>
    <recommendedName>
        <fullName evidence="5 14">Pyruvate kinase</fullName>
        <ecNumber evidence="5 14">2.7.1.40</ecNumber>
    </recommendedName>
</protein>
<evidence type="ECO:0000256" key="6">
    <source>
        <dbReference type="ARBA" id="ARBA00022679"/>
    </source>
</evidence>
<comment type="similarity">
    <text evidence="4 15">Belongs to the pyruvate kinase family.</text>
</comment>
<accession>A0A537IHT3</accession>
<evidence type="ECO:0000256" key="14">
    <source>
        <dbReference type="NCBIfam" id="TIGR01064"/>
    </source>
</evidence>
<evidence type="ECO:0000256" key="7">
    <source>
        <dbReference type="ARBA" id="ARBA00022723"/>
    </source>
</evidence>
<dbReference type="AlphaFoldDB" id="A0A537IHT3"/>
<keyword evidence="13 18" id="KW-0670">Pyruvate</keyword>
<evidence type="ECO:0000313" key="19">
    <source>
        <dbReference type="Proteomes" id="UP000318834"/>
    </source>
</evidence>
<keyword evidence="6 15" id="KW-0808">Transferase</keyword>
<dbReference type="Gene3D" id="3.40.1380.20">
    <property type="entry name" value="Pyruvate kinase, C-terminal domain"/>
    <property type="match status" value="1"/>
</dbReference>
<dbReference type="InterPro" id="IPR001697">
    <property type="entry name" value="Pyr_Knase"/>
</dbReference>
<comment type="caution">
    <text evidence="18">The sequence shown here is derived from an EMBL/GenBank/DDBJ whole genome shotgun (WGS) entry which is preliminary data.</text>
</comment>
<dbReference type="SUPFAM" id="SSF52935">
    <property type="entry name" value="PK C-terminal domain-like"/>
    <property type="match status" value="1"/>
</dbReference>
<organism evidence="18 19">
    <name type="scientific">Candidatus Segetimicrobium genomatis</name>
    <dbReference type="NCBI Taxonomy" id="2569760"/>
    <lineage>
        <taxon>Bacteria</taxon>
        <taxon>Bacillati</taxon>
        <taxon>Candidatus Sysuimicrobiota</taxon>
        <taxon>Candidatus Sysuimicrobiia</taxon>
        <taxon>Candidatus Sysuimicrobiales</taxon>
        <taxon>Candidatus Segetimicrobiaceae</taxon>
        <taxon>Candidatus Segetimicrobium</taxon>
    </lineage>
</organism>
<comment type="pathway">
    <text evidence="3 15">Carbohydrate degradation; glycolysis; pyruvate from D-glyceraldehyde 3-phosphate: step 5/5.</text>
</comment>
<dbReference type="SUPFAM" id="SSF51621">
    <property type="entry name" value="Phosphoenolpyruvate/pyruvate domain"/>
    <property type="match status" value="1"/>
</dbReference>
<dbReference type="NCBIfam" id="TIGR01064">
    <property type="entry name" value="pyruv_kin"/>
    <property type="match status" value="1"/>
</dbReference>
<reference evidence="18 19" key="1">
    <citation type="journal article" date="2019" name="Nat. Microbiol.">
        <title>Mediterranean grassland soil C-N compound turnover is dependent on rainfall and depth, and is mediated by genomically divergent microorganisms.</title>
        <authorList>
            <person name="Diamond S."/>
            <person name="Andeer P.F."/>
            <person name="Li Z."/>
            <person name="Crits-Christoph A."/>
            <person name="Burstein D."/>
            <person name="Anantharaman K."/>
            <person name="Lane K.R."/>
            <person name="Thomas B.C."/>
            <person name="Pan C."/>
            <person name="Northen T.R."/>
            <person name="Banfield J.F."/>
        </authorList>
    </citation>
    <scope>NUCLEOTIDE SEQUENCE [LARGE SCALE GENOMIC DNA]</scope>
    <source>
        <strain evidence="18">NP_8</strain>
    </source>
</reference>
<dbReference type="NCBIfam" id="NF004978">
    <property type="entry name" value="PRK06354.1"/>
    <property type="match status" value="1"/>
</dbReference>
<evidence type="ECO:0000259" key="17">
    <source>
        <dbReference type="Pfam" id="PF02887"/>
    </source>
</evidence>
<dbReference type="GO" id="GO:0004743">
    <property type="term" value="F:pyruvate kinase activity"/>
    <property type="evidence" value="ECO:0007669"/>
    <property type="project" value="UniProtKB-UniRule"/>
</dbReference>
<dbReference type="Gene3D" id="3.20.20.60">
    <property type="entry name" value="Phosphoenolpyruvate-binding domains"/>
    <property type="match status" value="1"/>
</dbReference>